<name>A0A1V4SSR9_9CLOT</name>
<dbReference type="AlphaFoldDB" id="A0A1V4SSR9"/>
<dbReference type="EMBL" id="LTAY01000061">
    <property type="protein sequence ID" value="OPX46928.1"/>
    <property type="molecule type" value="Genomic_DNA"/>
</dbReference>
<evidence type="ECO:0000313" key="1">
    <source>
        <dbReference type="EMBL" id="OPX46928.1"/>
    </source>
</evidence>
<accession>A0A1V4SSR9</accession>
<dbReference type="OrthoDB" id="1938342at2"/>
<comment type="caution">
    <text evidence="1">The sequence shown here is derived from an EMBL/GenBank/DDBJ whole genome shotgun (WGS) entry which is preliminary data.</text>
</comment>
<protein>
    <submittedName>
        <fullName evidence="1">Uncharacterized protein</fullName>
    </submittedName>
</protein>
<gene>
    <name evidence="1" type="ORF">CLTHE_24050</name>
</gene>
<organism evidence="1 2">
    <name type="scientific">Clostridium thermobutyricum DSM 4928</name>
    <dbReference type="NCBI Taxonomy" id="1121339"/>
    <lineage>
        <taxon>Bacteria</taxon>
        <taxon>Bacillati</taxon>
        <taxon>Bacillota</taxon>
        <taxon>Clostridia</taxon>
        <taxon>Eubacteriales</taxon>
        <taxon>Clostridiaceae</taxon>
        <taxon>Clostridium</taxon>
    </lineage>
</organism>
<dbReference type="Proteomes" id="UP000191448">
    <property type="component" value="Unassembled WGS sequence"/>
</dbReference>
<reference evidence="1 2" key="1">
    <citation type="submission" date="2016-02" db="EMBL/GenBank/DDBJ databases">
        <title>Genome sequence of Clostridium thermobutyricum DSM 4928.</title>
        <authorList>
            <person name="Poehlein A."/>
            <person name="Daniel R."/>
        </authorList>
    </citation>
    <scope>NUCLEOTIDE SEQUENCE [LARGE SCALE GENOMIC DNA]</scope>
    <source>
        <strain evidence="1 2">DSM 4928</strain>
    </source>
</reference>
<proteinExistence type="predicted"/>
<dbReference type="RefSeq" id="WP_080023637.1">
    <property type="nucleotide sequence ID" value="NZ_LTAY01000061.1"/>
</dbReference>
<evidence type="ECO:0000313" key="2">
    <source>
        <dbReference type="Proteomes" id="UP000191448"/>
    </source>
</evidence>
<sequence length="173" mass="20376">MNNWSFDISKLEKFLERYESDFKKIFFSLKNEDLISLIDLYDIKSLKIKNDNKENYLKSILSNQKGLFLLIGGVADENVNYFRFLDGIQYRINSGEVYEYSAENFHNYLCNEEKVSFGKINLFIEVPIGLTLEVKENKVILNIAVIEENYINKINYIGDLKEIVEKYLKEVLL</sequence>